<accession>A0A5J4KSG4</accession>
<protein>
    <submittedName>
        <fullName evidence="1">Uncharacterized protein</fullName>
    </submittedName>
</protein>
<dbReference type="RefSeq" id="WP_151758555.1">
    <property type="nucleotide sequence ID" value="NZ_BKZW01000003.1"/>
</dbReference>
<dbReference type="Pfam" id="PF21863">
    <property type="entry name" value="HTH_67"/>
    <property type="match status" value="1"/>
</dbReference>
<sequence length="303" mass="34381">MDISLAVQKSIVAHIQQFLQIRRRRWTGMQAFLAESQLSRPELFLLRALDGETVSEQSLTVPQMRADLFNPYATEWSILDYLPHLVELDYLQQQDNGYIVTEAGRTLINRMELAARAYLGSLEVPASIALSELAEALVERVHRSWQAAEPVIKAHQARTQRRLPVQDAPALVQIDWAILGLWEARDDAHMAAWRARGFSGPVFDLLSRIWAHEAHTLSSLVSLLTDSQTPADIQQGLQELTGLGLITTAADQLELTPQGQQLRDDIERETDRIFFASWDQVDNNKANWLVGQLSQLCAYFRER</sequence>
<keyword evidence="2" id="KW-1185">Reference proteome</keyword>
<dbReference type="InterPro" id="IPR054058">
    <property type="entry name" value="HTH_67"/>
</dbReference>
<dbReference type="Proteomes" id="UP000326912">
    <property type="component" value="Unassembled WGS sequence"/>
</dbReference>
<proteinExistence type="predicted"/>
<comment type="caution">
    <text evidence="1">The sequence shown here is derived from an EMBL/GenBank/DDBJ whole genome shotgun (WGS) entry which is preliminary data.</text>
</comment>
<dbReference type="AlphaFoldDB" id="A0A5J4KSG4"/>
<dbReference type="InterPro" id="IPR036388">
    <property type="entry name" value="WH-like_DNA-bd_sf"/>
</dbReference>
<evidence type="ECO:0000313" key="1">
    <source>
        <dbReference type="EMBL" id="GER90835.1"/>
    </source>
</evidence>
<dbReference type="Gene3D" id="1.10.10.10">
    <property type="entry name" value="Winged helix-like DNA-binding domain superfamily/Winged helix DNA-binding domain"/>
    <property type="match status" value="1"/>
</dbReference>
<gene>
    <name evidence="1" type="ORF">KDW_49970</name>
</gene>
<evidence type="ECO:0000313" key="2">
    <source>
        <dbReference type="Proteomes" id="UP000326912"/>
    </source>
</evidence>
<dbReference type="EMBL" id="BKZW01000003">
    <property type="protein sequence ID" value="GER90835.1"/>
    <property type="molecule type" value="Genomic_DNA"/>
</dbReference>
<name>A0A5J4KSG4_9CHLR</name>
<dbReference type="InterPro" id="IPR036390">
    <property type="entry name" value="WH_DNA-bd_sf"/>
</dbReference>
<reference evidence="1 2" key="1">
    <citation type="submission" date="2019-10" db="EMBL/GenBank/DDBJ databases">
        <title>Dictyobacter vulcani sp. nov., within the class Ktedonobacteria, isolated from soil of volcanic Mt. Zao.</title>
        <authorList>
            <person name="Zheng Y."/>
            <person name="Wang C.M."/>
            <person name="Sakai Y."/>
            <person name="Abe K."/>
            <person name="Yokota A."/>
            <person name="Yabe S."/>
        </authorList>
    </citation>
    <scope>NUCLEOTIDE SEQUENCE [LARGE SCALE GENOMIC DNA]</scope>
    <source>
        <strain evidence="1 2">W12</strain>
    </source>
</reference>
<dbReference type="SUPFAM" id="SSF46785">
    <property type="entry name" value="Winged helix' DNA-binding domain"/>
    <property type="match status" value="1"/>
</dbReference>
<organism evidence="1 2">
    <name type="scientific">Dictyobacter vulcani</name>
    <dbReference type="NCBI Taxonomy" id="2607529"/>
    <lineage>
        <taxon>Bacteria</taxon>
        <taxon>Bacillati</taxon>
        <taxon>Chloroflexota</taxon>
        <taxon>Ktedonobacteria</taxon>
        <taxon>Ktedonobacterales</taxon>
        <taxon>Dictyobacteraceae</taxon>
        <taxon>Dictyobacter</taxon>
    </lineage>
</organism>